<dbReference type="Proteomes" id="UP000287823">
    <property type="component" value="Unassembled WGS sequence"/>
</dbReference>
<comment type="caution">
    <text evidence="1">The sequence shown here is derived from an EMBL/GenBank/DDBJ whole genome shotgun (WGS) entry which is preliminary data.</text>
</comment>
<name>A0A432WJE2_9GAMM</name>
<reference evidence="1 2" key="1">
    <citation type="journal article" date="2011" name="Front. Microbiol.">
        <title>Genomic signatures of strain selection and enhancement in Bacillus atrophaeus var. globigii, a historical biowarfare simulant.</title>
        <authorList>
            <person name="Gibbons H.S."/>
            <person name="Broomall S.M."/>
            <person name="McNew L.A."/>
            <person name="Daligault H."/>
            <person name="Chapman C."/>
            <person name="Bruce D."/>
            <person name="Karavis M."/>
            <person name="Krepps M."/>
            <person name="McGregor P.A."/>
            <person name="Hong C."/>
            <person name="Park K.H."/>
            <person name="Akmal A."/>
            <person name="Feldman A."/>
            <person name="Lin J.S."/>
            <person name="Chang W.E."/>
            <person name="Higgs B.W."/>
            <person name="Demirev P."/>
            <person name="Lindquist J."/>
            <person name="Liem A."/>
            <person name="Fochler E."/>
            <person name="Read T.D."/>
            <person name="Tapia R."/>
            <person name="Johnson S."/>
            <person name="Bishop-Lilly K.A."/>
            <person name="Detter C."/>
            <person name="Han C."/>
            <person name="Sozhamannan S."/>
            <person name="Rosenzweig C.N."/>
            <person name="Skowronski E.W."/>
        </authorList>
    </citation>
    <scope>NUCLEOTIDE SEQUENCE [LARGE SCALE GENOMIC DNA]</scope>
    <source>
        <strain evidence="1 2">Y4G10-17</strain>
    </source>
</reference>
<evidence type="ECO:0000313" key="1">
    <source>
        <dbReference type="EMBL" id="RUO33799.1"/>
    </source>
</evidence>
<gene>
    <name evidence="1" type="ORF">CWE14_04870</name>
</gene>
<sequence length="74" mass="9001">MLLRVDVISLENLHRLRRRFLEIKLYWPHTQSGSAILRKSVLRNGQRCIERTMQFMSCFAIDEIYMFLDEVHKF</sequence>
<evidence type="ECO:0000313" key="2">
    <source>
        <dbReference type="Proteomes" id="UP000287823"/>
    </source>
</evidence>
<proteinExistence type="predicted"/>
<accession>A0A432WJE2</accession>
<organism evidence="1 2">
    <name type="scientific">Aliidiomarina soli</name>
    <dbReference type="NCBI Taxonomy" id="1928574"/>
    <lineage>
        <taxon>Bacteria</taxon>
        <taxon>Pseudomonadati</taxon>
        <taxon>Pseudomonadota</taxon>
        <taxon>Gammaproteobacteria</taxon>
        <taxon>Alteromonadales</taxon>
        <taxon>Idiomarinaceae</taxon>
        <taxon>Aliidiomarina</taxon>
    </lineage>
</organism>
<keyword evidence="2" id="KW-1185">Reference proteome</keyword>
<protein>
    <submittedName>
        <fullName evidence="1">Uncharacterized protein</fullName>
    </submittedName>
</protein>
<dbReference type="EMBL" id="PIPO01000002">
    <property type="protein sequence ID" value="RUO33799.1"/>
    <property type="molecule type" value="Genomic_DNA"/>
</dbReference>
<dbReference type="AlphaFoldDB" id="A0A432WJE2"/>